<protein>
    <recommendedName>
        <fullName evidence="2">Succinate dehydrogenase assembly factor 4, mitochondrial</fullName>
    </recommendedName>
</protein>
<evidence type="ECO:0000313" key="5">
    <source>
        <dbReference type="Proteomes" id="UP000192578"/>
    </source>
</evidence>
<dbReference type="EMBL" id="MTYJ01000084">
    <property type="protein sequence ID" value="OQV15749.1"/>
    <property type="molecule type" value="Genomic_DNA"/>
</dbReference>
<feature type="region of interest" description="Disordered" evidence="3">
    <location>
        <begin position="42"/>
        <end position="139"/>
    </location>
</feature>
<dbReference type="GO" id="GO:0005739">
    <property type="term" value="C:mitochondrion"/>
    <property type="evidence" value="ECO:0007669"/>
    <property type="project" value="TreeGrafter"/>
</dbReference>
<name>A0A1W0WKN9_HYPEX</name>
<dbReference type="AlphaFoldDB" id="A0A1W0WKN9"/>
<evidence type="ECO:0000313" key="4">
    <source>
        <dbReference type="EMBL" id="OQV15749.1"/>
    </source>
</evidence>
<evidence type="ECO:0000256" key="2">
    <source>
        <dbReference type="ARBA" id="ARBA00022170"/>
    </source>
</evidence>
<proteinExistence type="inferred from homology"/>
<dbReference type="Proteomes" id="UP000192578">
    <property type="component" value="Unassembled WGS sequence"/>
</dbReference>
<feature type="compositionally biased region" description="Basic and acidic residues" evidence="3">
    <location>
        <begin position="91"/>
        <end position="102"/>
    </location>
</feature>
<organism evidence="4 5">
    <name type="scientific">Hypsibius exemplaris</name>
    <name type="common">Freshwater tardigrade</name>
    <dbReference type="NCBI Taxonomy" id="2072580"/>
    <lineage>
        <taxon>Eukaryota</taxon>
        <taxon>Metazoa</taxon>
        <taxon>Ecdysozoa</taxon>
        <taxon>Tardigrada</taxon>
        <taxon>Eutardigrada</taxon>
        <taxon>Parachela</taxon>
        <taxon>Hypsibioidea</taxon>
        <taxon>Hypsibiidae</taxon>
        <taxon>Hypsibius</taxon>
    </lineage>
</organism>
<evidence type="ECO:0000256" key="1">
    <source>
        <dbReference type="ARBA" id="ARBA00005701"/>
    </source>
</evidence>
<dbReference type="OrthoDB" id="201362at2759"/>
<dbReference type="InterPro" id="IPR012875">
    <property type="entry name" value="SDHF4"/>
</dbReference>
<dbReference type="PANTHER" id="PTHR28524">
    <property type="entry name" value="SUCCINATE DEHYDROGENASE ASSEMBLY FACTOR 4, MITOCHONDRIAL"/>
    <property type="match status" value="1"/>
</dbReference>
<dbReference type="PANTHER" id="PTHR28524:SF3">
    <property type="entry name" value="SUCCINATE DEHYDROGENASE ASSEMBLY FACTOR 4, MITOCHONDRIAL"/>
    <property type="match status" value="1"/>
</dbReference>
<keyword evidence="5" id="KW-1185">Reference proteome</keyword>
<gene>
    <name evidence="4" type="ORF">BV898_10138</name>
</gene>
<comment type="caution">
    <text evidence="4">The sequence shown here is derived from an EMBL/GenBank/DDBJ whole genome shotgun (WGS) entry which is preliminary data.</text>
</comment>
<accession>A0A1W0WKN9</accession>
<evidence type="ECO:0000256" key="3">
    <source>
        <dbReference type="SAM" id="MobiDB-lite"/>
    </source>
</evidence>
<dbReference type="GO" id="GO:0034553">
    <property type="term" value="P:mitochondrial respiratory chain complex II assembly"/>
    <property type="evidence" value="ECO:0007669"/>
    <property type="project" value="TreeGrafter"/>
</dbReference>
<dbReference type="Pfam" id="PF07896">
    <property type="entry name" value="DUF1674"/>
    <property type="match status" value="1"/>
</dbReference>
<reference evidence="5" key="1">
    <citation type="submission" date="2017-01" db="EMBL/GenBank/DDBJ databases">
        <title>Comparative genomics of anhydrobiosis in the tardigrade Hypsibius dujardini.</title>
        <authorList>
            <person name="Yoshida Y."/>
            <person name="Koutsovoulos G."/>
            <person name="Laetsch D."/>
            <person name="Stevens L."/>
            <person name="Kumar S."/>
            <person name="Horikawa D."/>
            <person name="Ishino K."/>
            <person name="Komine S."/>
            <person name="Tomita M."/>
            <person name="Blaxter M."/>
            <person name="Arakawa K."/>
        </authorList>
    </citation>
    <scope>NUCLEOTIDE SEQUENCE [LARGE SCALE GENOMIC DNA]</scope>
    <source>
        <strain evidence="5">Z151</strain>
    </source>
</reference>
<comment type="similarity">
    <text evidence="1">Belongs to the SDHAF4 family.</text>
</comment>
<sequence>MRVISCLGRIVWNFSSSTLRSERVAVRFSVFPHFETVPFSTVPPLSGAGTFSTVPPLSGAGNVPDKSTTKKRKLGVTPAGKLEDELEDDDDARHPDGEKEPLKPWPNNTNPHTGEIGGPKGPEPTRFGDWERKGRVSDF</sequence>
<feature type="compositionally biased region" description="Basic and acidic residues" evidence="3">
    <location>
        <begin position="126"/>
        <end position="139"/>
    </location>
</feature>